<dbReference type="PANTHER" id="PTHR22935:SF95">
    <property type="entry name" value="BETA-LACTAMASE-LIKE 1-RELATED"/>
    <property type="match status" value="1"/>
</dbReference>
<sequence length="361" mass="36654">MTRRTRLVAAATAAVAVLAAGVLLRPPTPSLSPETTGDAELASWIGDNLGDGVRDEIVAAVVTPDGVRFAGFGADETTEVEIGSVTKTITALLLAQSAAAGTVALEDRAADHADVGDFGGTLEELATHTSGLPRLSSGLGTIGRSLLAQLRGTDPYAGYSADDVLRHAADASRIDEPFLYSNLGAAVLGQTLARAEGVDYADLVQERVFAPLGMTGSRIPTTADALGPDAPTGYAASGRSVDAWAMGGYAPAGGVRSTAADMARYAQALLTDDPALGVAADEVLAPRHDAGGSGRVGLAWFTSEAAGGGLTTWHNGGTSGYSTMLAMDRERGVAVFLSGSTATSVDDVGLDLLAHVLEEQS</sequence>
<dbReference type="InterPro" id="IPR051478">
    <property type="entry name" value="Beta-lactamase-like_AB/R"/>
</dbReference>
<dbReference type="Pfam" id="PF00144">
    <property type="entry name" value="Beta-lactamase"/>
    <property type="match status" value="1"/>
</dbReference>
<dbReference type="PANTHER" id="PTHR22935">
    <property type="entry name" value="PENICILLIN-BINDING PROTEIN"/>
    <property type="match status" value="1"/>
</dbReference>
<feature type="chain" id="PRO_5039516629" evidence="2">
    <location>
        <begin position="20"/>
        <end position="361"/>
    </location>
</feature>
<evidence type="ECO:0000313" key="4">
    <source>
        <dbReference type="EMBL" id="PTL72017.1"/>
    </source>
</evidence>
<keyword evidence="2" id="KW-0732">Signal</keyword>
<evidence type="ECO:0000256" key="2">
    <source>
        <dbReference type="SAM" id="SignalP"/>
    </source>
</evidence>
<feature type="signal peptide" evidence="2">
    <location>
        <begin position="1"/>
        <end position="19"/>
    </location>
</feature>
<dbReference type="AlphaFoldDB" id="A0A2T4UR68"/>
<dbReference type="InterPro" id="IPR012338">
    <property type="entry name" value="Beta-lactam/transpept-like"/>
</dbReference>
<comment type="similarity">
    <text evidence="1">Belongs to the beta-lactamase family.</text>
</comment>
<gene>
    <name evidence="4" type="ORF">C1I63_03645</name>
</gene>
<comment type="caution">
    <text evidence="4">The sequence shown here is derived from an EMBL/GenBank/DDBJ whole genome shotgun (WGS) entry which is preliminary data.</text>
</comment>
<organism evidence="4 5">
    <name type="scientific">Rathayibacter caricis DSM 15933</name>
    <dbReference type="NCBI Taxonomy" id="1328867"/>
    <lineage>
        <taxon>Bacteria</taxon>
        <taxon>Bacillati</taxon>
        <taxon>Actinomycetota</taxon>
        <taxon>Actinomycetes</taxon>
        <taxon>Micrococcales</taxon>
        <taxon>Microbacteriaceae</taxon>
        <taxon>Rathayibacter</taxon>
    </lineage>
</organism>
<feature type="domain" description="Beta-lactamase-related" evidence="3">
    <location>
        <begin position="57"/>
        <end position="344"/>
    </location>
</feature>
<dbReference type="Proteomes" id="UP000241085">
    <property type="component" value="Unassembled WGS sequence"/>
</dbReference>
<dbReference type="InterPro" id="IPR001466">
    <property type="entry name" value="Beta-lactam-related"/>
</dbReference>
<dbReference type="GO" id="GO:0016787">
    <property type="term" value="F:hydrolase activity"/>
    <property type="evidence" value="ECO:0007669"/>
    <property type="project" value="UniProtKB-KW"/>
</dbReference>
<dbReference type="Gene3D" id="3.40.710.10">
    <property type="entry name" value="DD-peptidase/beta-lactamase superfamily"/>
    <property type="match status" value="1"/>
</dbReference>
<evidence type="ECO:0000256" key="1">
    <source>
        <dbReference type="ARBA" id="ARBA00038473"/>
    </source>
</evidence>
<evidence type="ECO:0000313" key="5">
    <source>
        <dbReference type="Proteomes" id="UP000241085"/>
    </source>
</evidence>
<evidence type="ECO:0000259" key="3">
    <source>
        <dbReference type="Pfam" id="PF00144"/>
    </source>
</evidence>
<reference evidence="4 5" key="1">
    <citation type="submission" date="2018-03" db="EMBL/GenBank/DDBJ databases">
        <title>Bacteriophage NCPPB3778 and a type I-E CRISPR drive the evolution of the US Biological Select Agent, Rathayibacter toxicus.</title>
        <authorList>
            <person name="Davis E.W.II."/>
            <person name="Tabima J.F."/>
            <person name="Weisberg A.J."/>
            <person name="Dantas Lopes L."/>
            <person name="Wiseman M.S."/>
            <person name="Wiseman M.S."/>
            <person name="Pupko T."/>
            <person name="Belcher M.S."/>
            <person name="Sechler A.J."/>
            <person name="Tancos M.A."/>
            <person name="Schroeder B.K."/>
            <person name="Murray T.D."/>
            <person name="Luster D.G."/>
            <person name="Schneider W.L."/>
            <person name="Rogers E."/>
            <person name="Andreote F.D."/>
            <person name="Grunwald N.J."/>
            <person name="Putnam M.L."/>
            <person name="Chang J.H."/>
        </authorList>
    </citation>
    <scope>NUCLEOTIDE SEQUENCE [LARGE SCALE GENOMIC DNA]</scope>
    <source>
        <strain evidence="4 5">DSM 15933</strain>
    </source>
</reference>
<dbReference type="RefSeq" id="WP_107573808.1">
    <property type="nucleotide sequence ID" value="NZ_PZPL01000001.1"/>
</dbReference>
<dbReference type="SUPFAM" id="SSF56601">
    <property type="entry name" value="beta-lactamase/transpeptidase-like"/>
    <property type="match status" value="1"/>
</dbReference>
<protein>
    <submittedName>
        <fullName evidence="4">Serine hydrolase</fullName>
    </submittedName>
</protein>
<keyword evidence="5" id="KW-1185">Reference proteome</keyword>
<proteinExistence type="inferred from homology"/>
<dbReference type="EMBL" id="PZPL01000001">
    <property type="protein sequence ID" value="PTL72017.1"/>
    <property type="molecule type" value="Genomic_DNA"/>
</dbReference>
<accession>A0A2T4UR68</accession>
<keyword evidence="4" id="KW-0378">Hydrolase</keyword>
<name>A0A2T4UR68_9MICO</name>